<comment type="caution">
    <text evidence="1">The sequence shown here is derived from an EMBL/GenBank/DDBJ whole genome shotgun (WGS) entry which is preliminary data.</text>
</comment>
<evidence type="ECO:0000313" key="1">
    <source>
        <dbReference type="EMBL" id="MCY0966936.1"/>
    </source>
</evidence>
<sequence>MSTPVAAQTQQPLSAQPQKIAATMISTEKPESLQEAVRFLNQASFGPDSQTLASVRQQGIEGWINQQLAMPLGPSNLNRTVEIALMSEPVTPWFGSMGFVPPRSSPLWVYQNAAWWEQALTAPDQLRQRVAFALSEILVVSSTEGYLNIRAEALAAWQDLLLQHAFGNYRELLSAVSYSPAMGVFLSHHGNRKADPKKQTSPDENYARELMQLFAIGLYQVNPDGSTRLDSKGQPVPVYTQQDVMELARVFTGWDMVGNLYYGGKGLNVGNLMTPMEFTEKFHDTDSKTLLGKTIPAGLKGKDDVEAALDILFARPEVAPFVSRQLIQRLVTSNPSAAYVKRVSAVFDNNGKGIKGDLAAVVKAILLDPEARQPVMNPDTSAANPPLKLREPILAMSHLLRTLNVQPAAPFNSRQNSQIHDVYWIKRLPIGQNPLNSPSVFNFFEPDFQPVAEGFRDTDDVAPEAAILDVQSLSGFNNRIDLLLNSRDKARLPFQNAQFAEQLQRNGFNSDLNVQIDTSPIAQRFEQYLEQDSNGDFATLNNPAFSLQRQEAISALLDDLQSRLLVVPLAPKARQVVLDYLNGPAVYPKNAPMEANRLVRDSIRLLVMSPEYWVQR</sequence>
<dbReference type="Proteomes" id="UP001150830">
    <property type="component" value="Unassembled WGS sequence"/>
</dbReference>
<dbReference type="InterPro" id="IPR014917">
    <property type="entry name" value="DUF1800"/>
</dbReference>
<accession>A0A9X3ITI8</accession>
<proteinExistence type="predicted"/>
<reference evidence="1" key="1">
    <citation type="submission" date="2022-11" db="EMBL/GenBank/DDBJ databases">
        <title>Parathalassolutuus dongxingensis gen. nov., sp. nov., a novel member of family Oceanospirillaceae isolated from a coastal shrimp pond in Guangxi, China.</title>
        <authorList>
            <person name="Chen H."/>
        </authorList>
    </citation>
    <scope>NUCLEOTIDE SEQUENCE</scope>
    <source>
        <strain evidence="1">G-43</strain>
    </source>
</reference>
<dbReference type="RefSeq" id="WP_283175143.1">
    <property type="nucleotide sequence ID" value="NZ_JAPNOA010000058.1"/>
</dbReference>
<dbReference type="EMBL" id="JAPNOA010000058">
    <property type="protein sequence ID" value="MCY0966936.1"/>
    <property type="molecule type" value="Genomic_DNA"/>
</dbReference>
<dbReference type="PANTHER" id="PTHR43737:SF1">
    <property type="entry name" value="DUF1501 DOMAIN-CONTAINING PROTEIN"/>
    <property type="match status" value="1"/>
</dbReference>
<dbReference type="PANTHER" id="PTHR43737">
    <property type="entry name" value="BLL7424 PROTEIN"/>
    <property type="match status" value="1"/>
</dbReference>
<organism evidence="1 2">
    <name type="scientific">Parathalassolituus penaei</name>
    <dbReference type="NCBI Taxonomy" id="2997323"/>
    <lineage>
        <taxon>Bacteria</taxon>
        <taxon>Pseudomonadati</taxon>
        <taxon>Pseudomonadota</taxon>
        <taxon>Gammaproteobacteria</taxon>
        <taxon>Oceanospirillales</taxon>
        <taxon>Oceanospirillaceae</taxon>
        <taxon>Parathalassolituus</taxon>
    </lineage>
</organism>
<dbReference type="AlphaFoldDB" id="A0A9X3ITI8"/>
<keyword evidence="2" id="KW-1185">Reference proteome</keyword>
<gene>
    <name evidence="1" type="ORF">OUO13_17295</name>
</gene>
<evidence type="ECO:0000313" key="2">
    <source>
        <dbReference type="Proteomes" id="UP001150830"/>
    </source>
</evidence>
<protein>
    <submittedName>
        <fullName evidence="1">DUF1800 domain-containing protein</fullName>
    </submittedName>
</protein>
<name>A0A9X3ITI8_9GAMM</name>
<dbReference type="Pfam" id="PF08811">
    <property type="entry name" value="DUF1800"/>
    <property type="match status" value="1"/>
</dbReference>